<dbReference type="InterPro" id="IPR003599">
    <property type="entry name" value="Ig_sub"/>
</dbReference>
<dbReference type="InterPro" id="IPR007110">
    <property type="entry name" value="Ig-like_dom"/>
</dbReference>
<dbReference type="Proteomes" id="UP000288716">
    <property type="component" value="Unassembled WGS sequence"/>
</dbReference>
<dbReference type="Pfam" id="PF13927">
    <property type="entry name" value="Ig_3"/>
    <property type="match status" value="1"/>
</dbReference>
<dbReference type="GO" id="GO:0030424">
    <property type="term" value="C:axon"/>
    <property type="evidence" value="ECO:0007669"/>
    <property type="project" value="TreeGrafter"/>
</dbReference>
<name>A0A443RRV3_9ACAR</name>
<dbReference type="PROSITE" id="PS50835">
    <property type="entry name" value="IG_LIKE"/>
    <property type="match status" value="2"/>
</dbReference>
<sequence length="173" mass="19631">PKLISYENISVVEGSKAILECKFSGVPLPKLRIRKDKVSPTQWMITDGKHEVVQQNGTMETTLKVTINNLNRNDAGLYFCVADNGVGGEVTHAGRLDVEYKPDLSKTQQKEVTWNKQPVNLTCVVDAVPNVNDVTWYRSSDQIDENDHFKFFKEPLQGYFKLKVTPMDSTFYT</sequence>
<dbReference type="GO" id="GO:0007156">
    <property type="term" value="P:homophilic cell adhesion via plasma membrane adhesion molecules"/>
    <property type="evidence" value="ECO:0007669"/>
    <property type="project" value="TreeGrafter"/>
</dbReference>
<dbReference type="SMART" id="SM00409">
    <property type="entry name" value="IG"/>
    <property type="match status" value="1"/>
</dbReference>
<dbReference type="SUPFAM" id="SSF48726">
    <property type="entry name" value="Immunoglobulin"/>
    <property type="match status" value="2"/>
</dbReference>
<keyword evidence="2" id="KW-1015">Disulfide bond</keyword>
<dbReference type="PANTHER" id="PTHR45080">
    <property type="entry name" value="CONTACTIN 5"/>
    <property type="match status" value="1"/>
</dbReference>
<dbReference type="Gene3D" id="2.60.40.10">
    <property type="entry name" value="Immunoglobulins"/>
    <property type="match status" value="2"/>
</dbReference>
<dbReference type="InterPro" id="IPR013783">
    <property type="entry name" value="Ig-like_fold"/>
</dbReference>
<dbReference type="GO" id="GO:0050808">
    <property type="term" value="P:synapse organization"/>
    <property type="evidence" value="ECO:0007669"/>
    <property type="project" value="TreeGrafter"/>
</dbReference>
<organism evidence="5 6">
    <name type="scientific">Leptotrombidium deliense</name>
    <dbReference type="NCBI Taxonomy" id="299467"/>
    <lineage>
        <taxon>Eukaryota</taxon>
        <taxon>Metazoa</taxon>
        <taxon>Ecdysozoa</taxon>
        <taxon>Arthropoda</taxon>
        <taxon>Chelicerata</taxon>
        <taxon>Arachnida</taxon>
        <taxon>Acari</taxon>
        <taxon>Acariformes</taxon>
        <taxon>Trombidiformes</taxon>
        <taxon>Prostigmata</taxon>
        <taxon>Anystina</taxon>
        <taxon>Parasitengona</taxon>
        <taxon>Trombiculoidea</taxon>
        <taxon>Trombiculidae</taxon>
        <taxon>Leptotrombidium</taxon>
    </lineage>
</organism>
<evidence type="ECO:0000259" key="4">
    <source>
        <dbReference type="PROSITE" id="PS50835"/>
    </source>
</evidence>
<dbReference type="GO" id="GO:0008046">
    <property type="term" value="F:axon guidance receptor activity"/>
    <property type="evidence" value="ECO:0007669"/>
    <property type="project" value="TreeGrafter"/>
</dbReference>
<dbReference type="InterPro" id="IPR050958">
    <property type="entry name" value="Cell_Adh-Cytoskel_Orgn"/>
</dbReference>
<evidence type="ECO:0000313" key="6">
    <source>
        <dbReference type="Proteomes" id="UP000288716"/>
    </source>
</evidence>
<dbReference type="GO" id="GO:0005886">
    <property type="term" value="C:plasma membrane"/>
    <property type="evidence" value="ECO:0007669"/>
    <property type="project" value="TreeGrafter"/>
</dbReference>
<feature type="domain" description="Ig-like" evidence="4">
    <location>
        <begin position="1"/>
        <end position="91"/>
    </location>
</feature>
<reference evidence="5 6" key="1">
    <citation type="journal article" date="2018" name="Gigascience">
        <title>Genomes of trombidid mites reveal novel predicted allergens and laterally-transferred genes associated with secondary metabolism.</title>
        <authorList>
            <person name="Dong X."/>
            <person name="Chaisiri K."/>
            <person name="Xia D."/>
            <person name="Armstrong S.D."/>
            <person name="Fang Y."/>
            <person name="Donnelly M.J."/>
            <person name="Kadowaki T."/>
            <person name="McGarry J.W."/>
            <person name="Darby A.C."/>
            <person name="Makepeace B.L."/>
        </authorList>
    </citation>
    <scope>NUCLEOTIDE SEQUENCE [LARGE SCALE GENOMIC DNA]</scope>
    <source>
        <strain evidence="5">UoL-UT</strain>
    </source>
</reference>
<proteinExistence type="predicted"/>
<evidence type="ECO:0000256" key="1">
    <source>
        <dbReference type="ARBA" id="ARBA00022729"/>
    </source>
</evidence>
<keyword evidence="1" id="KW-0732">Signal</keyword>
<feature type="non-terminal residue" evidence="5">
    <location>
        <position position="173"/>
    </location>
</feature>
<dbReference type="GO" id="GO:0043025">
    <property type="term" value="C:neuronal cell body"/>
    <property type="evidence" value="ECO:0007669"/>
    <property type="project" value="TreeGrafter"/>
</dbReference>
<gene>
    <name evidence="5" type="ORF">B4U80_12572</name>
</gene>
<protein>
    <submittedName>
        <fullName evidence="5">Fasciclin-2-like isoform X2</fullName>
    </submittedName>
</protein>
<dbReference type="OrthoDB" id="10056271at2759"/>
<evidence type="ECO:0000256" key="2">
    <source>
        <dbReference type="ARBA" id="ARBA00023157"/>
    </source>
</evidence>
<dbReference type="STRING" id="299467.A0A443RRV3"/>
<comment type="caution">
    <text evidence="5">The sequence shown here is derived from an EMBL/GenBank/DDBJ whole genome shotgun (WGS) entry which is preliminary data.</text>
</comment>
<feature type="domain" description="Ig-like" evidence="4">
    <location>
        <begin position="102"/>
        <end position="173"/>
    </location>
</feature>
<accession>A0A443RRV3</accession>
<dbReference type="VEuPathDB" id="VectorBase:LDEU013969"/>
<dbReference type="InterPro" id="IPR036179">
    <property type="entry name" value="Ig-like_dom_sf"/>
</dbReference>
<dbReference type="EMBL" id="NCKV01046657">
    <property type="protein sequence ID" value="RWS18071.1"/>
    <property type="molecule type" value="Genomic_DNA"/>
</dbReference>
<evidence type="ECO:0000313" key="5">
    <source>
        <dbReference type="EMBL" id="RWS18071.1"/>
    </source>
</evidence>
<dbReference type="AlphaFoldDB" id="A0A443RRV3"/>
<evidence type="ECO:0000256" key="3">
    <source>
        <dbReference type="ARBA" id="ARBA00023319"/>
    </source>
</evidence>
<dbReference type="PANTHER" id="PTHR45080:SF8">
    <property type="entry name" value="IG-LIKE DOMAIN-CONTAINING PROTEIN"/>
    <property type="match status" value="1"/>
</dbReference>
<keyword evidence="3" id="KW-0393">Immunoglobulin domain</keyword>
<feature type="non-terminal residue" evidence="5">
    <location>
        <position position="1"/>
    </location>
</feature>
<keyword evidence="6" id="KW-1185">Reference proteome</keyword>
<dbReference type="FunFam" id="2.60.40.10:FF:000032">
    <property type="entry name" value="palladin isoform X1"/>
    <property type="match status" value="1"/>
</dbReference>